<protein>
    <submittedName>
        <fullName evidence="6">ABC transporter substrate-binding protein</fullName>
    </submittedName>
</protein>
<proteinExistence type="predicted"/>
<dbReference type="AlphaFoldDB" id="A0A3P3QXY4"/>
<feature type="compositionally biased region" description="Low complexity" evidence="4">
    <location>
        <begin position="53"/>
        <end position="63"/>
    </location>
</feature>
<evidence type="ECO:0000256" key="1">
    <source>
        <dbReference type="ARBA" id="ARBA00004863"/>
    </source>
</evidence>
<evidence type="ECO:0000256" key="5">
    <source>
        <dbReference type="SAM" id="SignalP"/>
    </source>
</evidence>
<keyword evidence="2" id="KW-0474">Menaquinone biosynthesis</keyword>
<evidence type="ECO:0000256" key="3">
    <source>
        <dbReference type="ARBA" id="ARBA00023239"/>
    </source>
</evidence>
<dbReference type="OrthoDB" id="9814375at2"/>
<dbReference type="GO" id="GO:0009234">
    <property type="term" value="P:menaquinone biosynthetic process"/>
    <property type="evidence" value="ECO:0007669"/>
    <property type="project" value="UniProtKB-UniPathway"/>
</dbReference>
<dbReference type="Gene3D" id="3.40.190.10">
    <property type="entry name" value="Periplasmic binding protein-like II"/>
    <property type="match status" value="2"/>
</dbReference>
<feature type="region of interest" description="Disordered" evidence="4">
    <location>
        <begin position="53"/>
        <end position="79"/>
    </location>
</feature>
<dbReference type="EMBL" id="RRCO01000003">
    <property type="protein sequence ID" value="RRJ25598.1"/>
    <property type="molecule type" value="Genomic_DNA"/>
</dbReference>
<evidence type="ECO:0000313" key="7">
    <source>
        <dbReference type="Proteomes" id="UP000272490"/>
    </source>
</evidence>
<keyword evidence="7" id="KW-1185">Reference proteome</keyword>
<organism evidence="6 7">
    <name type="scientific">Lachnoanaerobaculum gingivalis</name>
    <dbReference type="NCBI Taxonomy" id="2490855"/>
    <lineage>
        <taxon>Bacteria</taxon>
        <taxon>Bacillati</taxon>
        <taxon>Bacillota</taxon>
        <taxon>Clostridia</taxon>
        <taxon>Lachnospirales</taxon>
        <taxon>Lachnospiraceae</taxon>
        <taxon>Lachnoanaerobaculum</taxon>
    </lineage>
</organism>
<comment type="pathway">
    <text evidence="1">Quinol/quinone metabolism; menaquinone biosynthesis.</text>
</comment>
<dbReference type="Pfam" id="PF02621">
    <property type="entry name" value="VitK2_biosynth"/>
    <property type="match status" value="1"/>
</dbReference>
<name>A0A3P3QXY4_9FIRM</name>
<feature type="chain" id="PRO_5038972817" evidence="5">
    <location>
        <begin position="47"/>
        <end position="372"/>
    </location>
</feature>
<keyword evidence="3" id="KW-0456">Lyase</keyword>
<gene>
    <name evidence="6" type="ORF">EHV10_08215</name>
</gene>
<dbReference type="UniPathway" id="UPA00079"/>
<sequence length="372" mass="39959">MVLLFFTRGKKYVLAQNKYILEVEVKKRILAVMACALLALSGCAKANVNESSTSAESSVAESTQPGTTGENEESLGSIKLGGLKGPTSIGLVKLIDDANKGSLAYSVDFDMETAPDVMAPKLLNGEVDIAALPVNMGSVLFNNSDGKVTMLDISTLGILYILEKGNQSIKSVEDLKGKTIIAHGQGATPEYSLSYILSGHGMDINTDVTMDWKSSADEVLATIENTDNAVVMLPQPFVTVAQTKVQNLNTVLDLTKEWDALGTGGKLITAGLFVRNDFLESNKELVDEFIANYTDSVKWINENVEEASKLVEANDIIKAPIAAKAIPYCNLVSITGDEMKSATEDYLMTLFNLNPKSVGGALPGEEFYYTGK</sequence>
<dbReference type="Proteomes" id="UP000272490">
    <property type="component" value="Unassembled WGS sequence"/>
</dbReference>
<evidence type="ECO:0000256" key="4">
    <source>
        <dbReference type="SAM" id="MobiDB-lite"/>
    </source>
</evidence>
<accession>A0A3P3QXY4</accession>
<dbReference type="SUPFAM" id="SSF53850">
    <property type="entry name" value="Periplasmic binding protein-like II"/>
    <property type="match status" value="1"/>
</dbReference>
<dbReference type="PANTHER" id="PTHR30024:SF46">
    <property type="entry name" value="ABC TRANSPORTER, SUBSTRATE-BINDING LIPOPROTEIN"/>
    <property type="match status" value="1"/>
</dbReference>
<dbReference type="PANTHER" id="PTHR30024">
    <property type="entry name" value="ALIPHATIC SULFONATES-BINDING PROTEIN-RELATED"/>
    <property type="match status" value="1"/>
</dbReference>
<dbReference type="InterPro" id="IPR027024">
    <property type="entry name" value="UCP027386_ABC_sbc_TM0202"/>
</dbReference>
<evidence type="ECO:0000313" key="6">
    <source>
        <dbReference type="EMBL" id="RRJ25598.1"/>
    </source>
</evidence>
<evidence type="ECO:0000256" key="2">
    <source>
        <dbReference type="ARBA" id="ARBA00022428"/>
    </source>
</evidence>
<comment type="caution">
    <text evidence="6">The sequence shown here is derived from an EMBL/GenBank/DDBJ whole genome shotgun (WGS) entry which is preliminary data.</text>
</comment>
<dbReference type="PIRSF" id="PIRSF027386">
    <property type="entry name" value="UCP027386_ABC_sbc_TM0202"/>
    <property type="match status" value="1"/>
</dbReference>
<dbReference type="GO" id="GO:0016829">
    <property type="term" value="F:lyase activity"/>
    <property type="evidence" value="ECO:0007669"/>
    <property type="project" value="UniProtKB-KW"/>
</dbReference>
<reference evidence="6 7" key="1">
    <citation type="submission" date="2018-11" db="EMBL/GenBank/DDBJ databases">
        <title>Genome sequencing of Lachnoanaerobaculum sp. KCOM 2030 (= ChDC B114).</title>
        <authorList>
            <person name="Kook J.-K."/>
            <person name="Park S.-N."/>
            <person name="Lim Y.K."/>
        </authorList>
    </citation>
    <scope>NUCLEOTIDE SEQUENCE [LARGE SCALE GENOMIC DNA]</scope>
    <source>
        <strain evidence="6 7">KCOM 2030</strain>
    </source>
</reference>
<keyword evidence="5" id="KW-0732">Signal</keyword>
<feature type="signal peptide" evidence="5">
    <location>
        <begin position="1"/>
        <end position="46"/>
    </location>
</feature>
<dbReference type="InterPro" id="IPR003773">
    <property type="entry name" value="Menaquinone_biosynth"/>
</dbReference>